<organism evidence="2 3">
    <name type="scientific">Actinotalea lenta</name>
    <dbReference type="NCBI Taxonomy" id="3064654"/>
    <lineage>
        <taxon>Bacteria</taxon>
        <taxon>Bacillati</taxon>
        <taxon>Actinomycetota</taxon>
        <taxon>Actinomycetes</taxon>
        <taxon>Micrococcales</taxon>
        <taxon>Cellulomonadaceae</taxon>
        <taxon>Actinotalea</taxon>
    </lineage>
</organism>
<accession>A0ABT9D8C8</accession>
<keyword evidence="3" id="KW-1185">Reference proteome</keyword>
<proteinExistence type="predicted"/>
<evidence type="ECO:0000256" key="1">
    <source>
        <dbReference type="SAM" id="MobiDB-lite"/>
    </source>
</evidence>
<evidence type="ECO:0000313" key="2">
    <source>
        <dbReference type="EMBL" id="MDO8107149.1"/>
    </source>
</evidence>
<feature type="region of interest" description="Disordered" evidence="1">
    <location>
        <begin position="96"/>
        <end position="124"/>
    </location>
</feature>
<feature type="region of interest" description="Disordered" evidence="1">
    <location>
        <begin position="34"/>
        <end position="68"/>
    </location>
</feature>
<reference evidence="2 3" key="1">
    <citation type="submission" date="2023-07" db="EMBL/GenBank/DDBJ databases">
        <title>Description of novel actinomycetes strains, isolated from tidal flat sediment.</title>
        <authorList>
            <person name="Lu C."/>
        </authorList>
    </citation>
    <scope>NUCLEOTIDE SEQUENCE [LARGE SCALE GENOMIC DNA]</scope>
    <source>
        <strain evidence="2 3">SYSU T00b441</strain>
    </source>
</reference>
<dbReference type="EMBL" id="JAUQYP010000001">
    <property type="protein sequence ID" value="MDO8107149.1"/>
    <property type="molecule type" value="Genomic_DNA"/>
</dbReference>
<feature type="compositionally biased region" description="Low complexity" evidence="1">
    <location>
        <begin position="38"/>
        <end position="68"/>
    </location>
</feature>
<dbReference type="RefSeq" id="WP_304600783.1">
    <property type="nucleotide sequence ID" value="NZ_JAUQYP010000001.1"/>
</dbReference>
<gene>
    <name evidence="2" type="ORF">Q6348_08060</name>
</gene>
<protein>
    <submittedName>
        <fullName evidence="2">Uncharacterized protein</fullName>
    </submittedName>
</protein>
<name>A0ABT9D8C8_9CELL</name>
<sequence length="189" mass="19801">MNLAQLKASLARNKKPLAIAGAVGVAGLAWATSRRKSGGATSSGTSSAVSYPSGSAPSPSYYTPGSAGTYDSTGTDVYNALQPQLQDIRDQLNQLNNPDPSTIPTPVPADPGTSVPPGETMTPVSQGYYRRAGTTAVYEAFNNGTMKWLDRAAYLAAGKPKYTDVNATDPLWNRTVVGTDAPAKYRTPK</sequence>
<dbReference type="Proteomes" id="UP001232536">
    <property type="component" value="Unassembled WGS sequence"/>
</dbReference>
<evidence type="ECO:0000313" key="3">
    <source>
        <dbReference type="Proteomes" id="UP001232536"/>
    </source>
</evidence>
<comment type="caution">
    <text evidence="2">The sequence shown here is derived from an EMBL/GenBank/DDBJ whole genome shotgun (WGS) entry which is preliminary data.</text>
</comment>